<organism evidence="8 9">
    <name type="scientific">Gracilibacillus oryzae</name>
    <dbReference type="NCBI Taxonomy" id="1672701"/>
    <lineage>
        <taxon>Bacteria</taxon>
        <taxon>Bacillati</taxon>
        <taxon>Bacillota</taxon>
        <taxon>Bacilli</taxon>
        <taxon>Bacillales</taxon>
        <taxon>Bacillaceae</taxon>
        <taxon>Gracilibacillus</taxon>
    </lineage>
</organism>
<keyword evidence="3 8" id="KW-0347">Helicase</keyword>
<dbReference type="Pfam" id="PF14490">
    <property type="entry name" value="HHH_RecD2"/>
    <property type="match status" value="1"/>
</dbReference>
<evidence type="ECO:0000259" key="5">
    <source>
        <dbReference type="Pfam" id="PF14490"/>
    </source>
</evidence>
<dbReference type="Pfam" id="PF13538">
    <property type="entry name" value="UvrD_C_2"/>
    <property type="match status" value="1"/>
</dbReference>
<dbReference type="Proteomes" id="UP000480246">
    <property type="component" value="Unassembled WGS sequence"/>
</dbReference>
<dbReference type="GO" id="GO:0043139">
    <property type="term" value="F:5'-3' DNA helicase activity"/>
    <property type="evidence" value="ECO:0007669"/>
    <property type="project" value="UniProtKB-UniRule"/>
</dbReference>
<name>A0A7C8KN50_9BACI</name>
<dbReference type="InterPro" id="IPR041451">
    <property type="entry name" value="RecD2_SH13"/>
</dbReference>
<keyword evidence="3" id="KW-0413">Isomerase</keyword>
<dbReference type="PANTHER" id="PTHR43788">
    <property type="entry name" value="DNA2/NAM7 HELICASE FAMILY MEMBER"/>
    <property type="match status" value="1"/>
</dbReference>
<dbReference type="InterPro" id="IPR055446">
    <property type="entry name" value="RecD2_N_OB"/>
</dbReference>
<dbReference type="RefSeq" id="WP_153406297.1">
    <property type="nucleotide sequence ID" value="NZ_ML762443.1"/>
</dbReference>
<proteinExistence type="inferred from homology"/>
<keyword evidence="9" id="KW-1185">Reference proteome</keyword>
<dbReference type="Pfam" id="PF18335">
    <property type="entry name" value="SH3_13"/>
    <property type="match status" value="1"/>
</dbReference>
<dbReference type="PANTHER" id="PTHR43788:SF6">
    <property type="entry name" value="DNA HELICASE B"/>
    <property type="match status" value="1"/>
</dbReference>
<dbReference type="SUPFAM" id="SSF52540">
    <property type="entry name" value="P-loop containing nucleoside triphosphate hydrolases"/>
    <property type="match status" value="2"/>
</dbReference>
<evidence type="ECO:0000256" key="3">
    <source>
        <dbReference type="HAMAP-Rule" id="MF_01488"/>
    </source>
</evidence>
<evidence type="ECO:0000259" key="6">
    <source>
        <dbReference type="Pfam" id="PF18335"/>
    </source>
</evidence>
<dbReference type="GO" id="GO:0017116">
    <property type="term" value="F:single-stranded DNA helicase activity"/>
    <property type="evidence" value="ECO:0007669"/>
    <property type="project" value="TreeGrafter"/>
</dbReference>
<dbReference type="InterPro" id="IPR027785">
    <property type="entry name" value="UvrD-like_helicase_C"/>
</dbReference>
<protein>
    <recommendedName>
        <fullName evidence="3">ATP-dependent RecD2 DNA helicase</fullName>
        <ecNumber evidence="3">5.6.2.3</ecNumber>
    </recommendedName>
    <alternativeName>
        <fullName evidence="3">DNA 5'-3' helicase subunit RecD2</fullName>
    </alternativeName>
</protein>
<accession>A0A7C8KN50</accession>
<dbReference type="HAMAP" id="MF_01488">
    <property type="entry name" value="RecD2"/>
    <property type="match status" value="1"/>
</dbReference>
<evidence type="ECO:0000259" key="4">
    <source>
        <dbReference type="Pfam" id="PF13538"/>
    </source>
</evidence>
<comment type="similarity">
    <text evidence="3">Belongs to the RecD family. RecD2 subfamily.</text>
</comment>
<dbReference type="CDD" id="cd18809">
    <property type="entry name" value="SF1_C_RecD"/>
    <property type="match status" value="1"/>
</dbReference>
<dbReference type="GO" id="GO:0009338">
    <property type="term" value="C:exodeoxyribonuclease V complex"/>
    <property type="evidence" value="ECO:0007669"/>
    <property type="project" value="TreeGrafter"/>
</dbReference>
<comment type="caution">
    <text evidence="8">The sequence shown here is derived from an EMBL/GenBank/DDBJ whole genome shotgun (WGS) entry which is preliminary data.</text>
</comment>
<dbReference type="GO" id="GO:0016787">
    <property type="term" value="F:hydrolase activity"/>
    <property type="evidence" value="ECO:0007669"/>
    <property type="project" value="UniProtKB-KW"/>
</dbReference>
<keyword evidence="2 3" id="KW-0067">ATP-binding</keyword>
<keyword evidence="3" id="KW-0238">DNA-binding</keyword>
<dbReference type="Gene3D" id="3.40.50.300">
    <property type="entry name" value="P-loop containing nucleotide triphosphate hydrolases"/>
    <property type="match status" value="2"/>
</dbReference>
<feature type="domain" description="ATP-dependent RecD2 DNA helicase-like helix-hairpin-helix" evidence="5">
    <location>
        <begin position="154"/>
        <end position="244"/>
    </location>
</feature>
<sequence length="791" mass="90110">METEQIVDQKNFIKGEMIHTIFENKNEHFSIAKIKVIETNQQLDEQEIVVKGYFRRLDPGETYEFYGRLVEHKRFGRQFQVDSYQRFLPESKEGVIAYLSSDLFPGIGKKTAERIVTTLGETALSQILTDKTVLGQVKGLPDDKQEKIYQILQENQGFEHIVIELSKYGFGLKMAQKMYSAYREDTLEHLSQNPYLFVFKVDGFGFLRADQIARQNGITVDHPTRLQAACIFVLQNSIQDGHTYLPLDYLLSEMDQMLDGVTNDISPDKMTEQIVELNKEKEIIVTDNKAYLPSLYYSETGFCAQVKRIADKKLEKPFTDAELLKIVGKIEEEEIISYGKEQYEAIETALSEKIMILTGGPGTGKTTVIKGIINAYAQIHDLSINKTDYDDDKVYPFVLTAPTGRAAKRMQESTGIESMTIHRLLGWDGHETFDKDEDNQLEGKIIVIDEFSMVDTWLAYQLFRAIPSHMQVLIVGDEDQLPSVGPGQVLSDLLASGSVASIQLKEVYRQKEGSKIIQLAHEIKNRQVKEETLVKANDFNFFPCPEYQVVDIVRQIVKKAYDKGVDPKQVQVLAPMYRSKAGIHKLNEELQAVLNPKASGVREMRFGDTVYRKGDKVIQLINQAEDGVFNGDIGEVVAIFEKDENKEQEEQLVVAFDEKEVAYGKADLINLMHAYCTSIHKSQGSEFQIVIMPIIQGYNRMLRKNLIYTGITRAKQSLIICGDKDAFLRGVRTEDTNKRYTSLVSYLQELFDVKEKGKQKAQEQDQELTADEKLLAVEVGQEEFSPYDFME</sequence>
<reference evidence="8 9" key="1">
    <citation type="submission" date="2019-10" db="EMBL/GenBank/DDBJ databases">
        <title>Gracilibacillus sp. nov. isolated from rice seeds.</title>
        <authorList>
            <person name="He S."/>
        </authorList>
    </citation>
    <scope>NUCLEOTIDE SEQUENCE [LARGE SCALE GENOMIC DNA]</scope>
    <source>
        <strain evidence="8 9">TD8</strain>
    </source>
</reference>
<evidence type="ECO:0000313" key="9">
    <source>
        <dbReference type="Proteomes" id="UP000480246"/>
    </source>
</evidence>
<dbReference type="GO" id="GO:0003677">
    <property type="term" value="F:DNA binding"/>
    <property type="evidence" value="ECO:0007669"/>
    <property type="project" value="UniProtKB-UniRule"/>
</dbReference>
<dbReference type="EMBL" id="WEID01000093">
    <property type="protein sequence ID" value="KAB8127306.1"/>
    <property type="molecule type" value="Genomic_DNA"/>
</dbReference>
<dbReference type="OrthoDB" id="9803432at2"/>
<dbReference type="GO" id="GO:0005524">
    <property type="term" value="F:ATP binding"/>
    <property type="evidence" value="ECO:0007669"/>
    <property type="project" value="UniProtKB-UniRule"/>
</dbReference>
<evidence type="ECO:0000256" key="1">
    <source>
        <dbReference type="ARBA" id="ARBA00022741"/>
    </source>
</evidence>
<dbReference type="NCBIfam" id="TIGR01448">
    <property type="entry name" value="recD_rel"/>
    <property type="match status" value="1"/>
</dbReference>
<dbReference type="CDD" id="cd17933">
    <property type="entry name" value="DEXSc_RecD-like"/>
    <property type="match status" value="1"/>
</dbReference>
<dbReference type="InterPro" id="IPR029493">
    <property type="entry name" value="RecD2-like_HHH"/>
</dbReference>
<dbReference type="InterPro" id="IPR006345">
    <property type="entry name" value="RecD2"/>
</dbReference>
<evidence type="ECO:0000256" key="2">
    <source>
        <dbReference type="ARBA" id="ARBA00022840"/>
    </source>
</evidence>
<dbReference type="Pfam" id="PF23139">
    <property type="entry name" value="OB_YrrC"/>
    <property type="match status" value="1"/>
</dbReference>
<evidence type="ECO:0000313" key="8">
    <source>
        <dbReference type="EMBL" id="KAB8127306.1"/>
    </source>
</evidence>
<gene>
    <name evidence="3" type="primary">recD2</name>
    <name evidence="8" type="ORF">F9U64_18120</name>
</gene>
<dbReference type="InterPro" id="IPR050534">
    <property type="entry name" value="Coronavir_polyprotein_1ab"/>
</dbReference>
<feature type="domain" description="ATP-dependent RecD2 DNA helicase SH3" evidence="6">
    <location>
        <begin position="586"/>
        <end position="656"/>
    </location>
</feature>
<feature type="domain" description="ATP-dependent RecD2 DNA helicase OB-fold" evidence="7">
    <location>
        <begin position="11"/>
        <end position="89"/>
    </location>
</feature>
<dbReference type="InterPro" id="IPR027417">
    <property type="entry name" value="P-loop_NTPase"/>
</dbReference>
<dbReference type="GO" id="GO:0006310">
    <property type="term" value="P:DNA recombination"/>
    <property type="evidence" value="ECO:0007669"/>
    <property type="project" value="InterPro"/>
</dbReference>
<keyword evidence="1 3" id="KW-0547">Nucleotide-binding</keyword>
<feature type="domain" description="UvrD-like helicase C-terminal" evidence="4">
    <location>
        <begin position="673"/>
        <end position="720"/>
    </location>
</feature>
<comment type="function">
    <text evidence="3">DNA-dependent ATPase and ATP-dependent 5'-3' DNA helicase. Has no activity on blunt DNA or DNA with 3'-overhangs, requires at least 10 bases of 5'-ssDNA for helicase activity.</text>
</comment>
<keyword evidence="3" id="KW-0378">Hydrolase</keyword>
<dbReference type="Pfam" id="PF13245">
    <property type="entry name" value="AAA_19"/>
    <property type="match status" value="1"/>
</dbReference>
<evidence type="ECO:0000259" key="7">
    <source>
        <dbReference type="Pfam" id="PF23139"/>
    </source>
</evidence>
<dbReference type="Gene3D" id="2.30.30.940">
    <property type="match status" value="1"/>
</dbReference>
<feature type="binding site" evidence="3">
    <location>
        <begin position="362"/>
        <end position="366"/>
    </location>
    <ligand>
        <name>ATP</name>
        <dbReference type="ChEBI" id="CHEBI:30616"/>
    </ligand>
</feature>
<dbReference type="EC" id="5.6.2.3" evidence="3"/>
<comment type="catalytic activity">
    <reaction evidence="3">
        <text>ATP + H2O = ADP + phosphate + H(+)</text>
        <dbReference type="Rhea" id="RHEA:13065"/>
        <dbReference type="ChEBI" id="CHEBI:15377"/>
        <dbReference type="ChEBI" id="CHEBI:15378"/>
        <dbReference type="ChEBI" id="CHEBI:30616"/>
        <dbReference type="ChEBI" id="CHEBI:43474"/>
        <dbReference type="ChEBI" id="CHEBI:456216"/>
        <dbReference type="EC" id="5.6.2.3"/>
    </reaction>
</comment>
<dbReference type="AlphaFoldDB" id="A0A7C8KN50"/>
<dbReference type="Gene3D" id="1.10.10.2220">
    <property type="match status" value="1"/>
</dbReference>